<dbReference type="CDD" id="cd02440">
    <property type="entry name" value="AdoMet_MTases"/>
    <property type="match status" value="1"/>
</dbReference>
<sequence length="336" mass="38661">MIDFSEFYQQIAKSRLQHWLHCLPAQLHTWQKTHLHGDLARWVRALRKLPKTNTDYVELTDSVSIGRPDEISSGEQKKINSLLDQFHPWRKGPFEVHGIHINTEWRSDWKWDRLAPHISPLKHRYVLDVGCGSGYHLWRMRGAGAKMAVGIDPSPLFLCQFEVIKHFTNGYKGIQVLPLGIEELPELRAFDTVFSMGVLYHRRSPIDHLLQLKAQLCDGGELVLETLVIDGDDNQVLVPGERYAKMRNVWFIPSSAALVGWLNKCGFENIRVVDEGVTSLDEQRRTDWMRNESLADFLDPKDPSKTIEGYPAPKRTIIIANKPIDPQNTQLEAHYE</sequence>
<accession>A0ABW3KM89</accession>
<dbReference type="NCBIfam" id="TIGR00452">
    <property type="entry name" value="tRNA 5-methoxyuridine(34)/uridine 5-oxyacetic acid(34) synthase CmoB"/>
    <property type="match status" value="1"/>
</dbReference>
<feature type="binding site" evidence="3">
    <location>
        <position position="196"/>
    </location>
    <ligand>
        <name>carboxy-S-adenosyl-L-methionine</name>
        <dbReference type="ChEBI" id="CHEBI:134278"/>
    </ligand>
</feature>
<dbReference type="PANTHER" id="PTHR43464:SF95">
    <property type="entry name" value="TRNA U34 CARBOXYMETHYLTRANSFERASE"/>
    <property type="match status" value="1"/>
</dbReference>
<evidence type="ECO:0000256" key="3">
    <source>
        <dbReference type="HAMAP-Rule" id="MF_01590"/>
    </source>
</evidence>
<dbReference type="HAMAP" id="MF_01590">
    <property type="entry name" value="tRNA_carboxymethyltr_CmoB"/>
    <property type="match status" value="1"/>
</dbReference>
<proteinExistence type="inferred from homology"/>
<keyword evidence="1 3" id="KW-0808">Transferase</keyword>
<dbReference type="SUPFAM" id="SSF53335">
    <property type="entry name" value="S-adenosyl-L-methionine-dependent methyltransferases"/>
    <property type="match status" value="1"/>
</dbReference>
<evidence type="ECO:0000256" key="2">
    <source>
        <dbReference type="ARBA" id="ARBA00022694"/>
    </source>
</evidence>
<dbReference type="InterPro" id="IPR029063">
    <property type="entry name" value="SAM-dependent_MTases_sf"/>
</dbReference>
<dbReference type="InterPro" id="IPR010017">
    <property type="entry name" value="CmoB"/>
</dbReference>
<keyword evidence="2 3" id="KW-0819">tRNA processing</keyword>
<comment type="caution">
    <text evidence="4">The sequence shown here is derived from an EMBL/GenBank/DDBJ whole genome shotgun (WGS) entry which is preliminary data.</text>
</comment>
<dbReference type="GO" id="GO:0016740">
    <property type="term" value="F:transferase activity"/>
    <property type="evidence" value="ECO:0007669"/>
    <property type="project" value="UniProtKB-KW"/>
</dbReference>
<dbReference type="InterPro" id="IPR027555">
    <property type="entry name" value="Mo5U34_MeTrfas-like"/>
</dbReference>
<comment type="similarity">
    <text evidence="3">Belongs to the class I-like SAM-binding methyltransferase superfamily. CmoB family.</text>
</comment>
<feature type="binding site" evidence="3">
    <location>
        <position position="110"/>
    </location>
    <ligand>
        <name>carboxy-S-adenosyl-L-methionine</name>
        <dbReference type="ChEBI" id="CHEBI:134278"/>
    </ligand>
</feature>
<feature type="binding site" evidence="3">
    <location>
        <begin position="181"/>
        <end position="182"/>
    </location>
    <ligand>
        <name>carboxy-S-adenosyl-L-methionine</name>
        <dbReference type="ChEBI" id="CHEBI:134278"/>
    </ligand>
</feature>
<comment type="catalytic activity">
    <reaction evidence="3">
        <text>carboxy-S-adenosyl-L-methionine + 5-hydroxyuridine(34) in tRNA = 5-carboxymethoxyuridine(34) in tRNA + S-adenosyl-L-homocysteine + H(+)</text>
        <dbReference type="Rhea" id="RHEA:52848"/>
        <dbReference type="Rhea" id="RHEA-COMP:13381"/>
        <dbReference type="Rhea" id="RHEA-COMP:13383"/>
        <dbReference type="ChEBI" id="CHEBI:15378"/>
        <dbReference type="ChEBI" id="CHEBI:57856"/>
        <dbReference type="ChEBI" id="CHEBI:134278"/>
        <dbReference type="ChEBI" id="CHEBI:136877"/>
        <dbReference type="ChEBI" id="CHEBI:136879"/>
    </reaction>
</comment>
<feature type="binding site" evidence="3">
    <location>
        <position position="315"/>
    </location>
    <ligand>
        <name>carboxy-S-adenosyl-L-methionine</name>
        <dbReference type="ChEBI" id="CHEBI:134278"/>
    </ligand>
</feature>
<dbReference type="Proteomes" id="UP001597048">
    <property type="component" value="Unassembled WGS sequence"/>
</dbReference>
<dbReference type="Gene3D" id="3.40.50.150">
    <property type="entry name" value="Vaccinia Virus protein VP39"/>
    <property type="match status" value="1"/>
</dbReference>
<evidence type="ECO:0000256" key="1">
    <source>
        <dbReference type="ARBA" id="ARBA00022679"/>
    </source>
</evidence>
<evidence type="ECO:0000313" key="4">
    <source>
        <dbReference type="EMBL" id="MFD1009186.1"/>
    </source>
</evidence>
<dbReference type="Pfam" id="PF08003">
    <property type="entry name" value="Methyltransf_9"/>
    <property type="match status" value="1"/>
</dbReference>
<feature type="binding site" evidence="3">
    <location>
        <begin position="152"/>
        <end position="154"/>
    </location>
    <ligand>
        <name>carboxy-S-adenosyl-L-methionine</name>
        <dbReference type="ChEBI" id="CHEBI:134278"/>
    </ligand>
</feature>
<protein>
    <recommendedName>
        <fullName evidence="3">tRNA U34 carboxymethyltransferase</fullName>
        <ecNumber evidence="3">2.5.1.-</ecNumber>
    </recommendedName>
</protein>
<dbReference type="NCBIfam" id="NF011650">
    <property type="entry name" value="PRK15068.1"/>
    <property type="match status" value="1"/>
</dbReference>
<comment type="subunit">
    <text evidence="3">Homotetramer.</text>
</comment>
<dbReference type="EMBL" id="JBHTJS010000056">
    <property type="protein sequence ID" value="MFD1009186.1"/>
    <property type="molecule type" value="Genomic_DNA"/>
</dbReference>
<comment type="function">
    <text evidence="3">Catalyzes carboxymethyl transfer from carboxy-S-adenosyl-L-methionine (Cx-SAM) to 5-hydroxyuridine (ho5U) to form 5-carboxymethoxyuridine (cmo5U) at position 34 in tRNAs.</text>
</comment>
<reference evidence="5" key="1">
    <citation type="journal article" date="2019" name="Int. J. Syst. Evol. Microbiol.">
        <title>The Global Catalogue of Microorganisms (GCM) 10K type strain sequencing project: providing services to taxonomists for standard genome sequencing and annotation.</title>
        <authorList>
            <consortium name="The Broad Institute Genomics Platform"/>
            <consortium name="The Broad Institute Genome Sequencing Center for Infectious Disease"/>
            <person name="Wu L."/>
            <person name="Ma J."/>
        </authorList>
    </citation>
    <scope>NUCLEOTIDE SEQUENCE [LARGE SCALE GENOMIC DNA]</scope>
    <source>
        <strain evidence="5">CCUG 60525</strain>
    </source>
</reference>
<organism evidence="4 5">
    <name type="scientific">Oceanisphaera ostreae</name>
    <dbReference type="NCBI Taxonomy" id="914151"/>
    <lineage>
        <taxon>Bacteria</taxon>
        <taxon>Pseudomonadati</taxon>
        <taxon>Pseudomonadota</taxon>
        <taxon>Gammaproteobacteria</taxon>
        <taxon>Aeromonadales</taxon>
        <taxon>Aeromonadaceae</taxon>
        <taxon>Oceanisphaera</taxon>
    </lineage>
</organism>
<dbReference type="RefSeq" id="WP_379559218.1">
    <property type="nucleotide sequence ID" value="NZ_JBHTJS010000056.1"/>
</dbReference>
<dbReference type="EC" id="2.5.1.-" evidence="3"/>
<gene>
    <name evidence="3 4" type="primary">cmoB</name>
    <name evidence="4" type="ORF">ACFQ1C_13640</name>
</gene>
<feature type="binding site" evidence="3">
    <location>
        <position position="130"/>
    </location>
    <ligand>
        <name>carboxy-S-adenosyl-L-methionine</name>
        <dbReference type="ChEBI" id="CHEBI:134278"/>
    </ligand>
</feature>
<evidence type="ECO:0000313" key="5">
    <source>
        <dbReference type="Proteomes" id="UP001597048"/>
    </source>
</evidence>
<feature type="binding site" evidence="3">
    <location>
        <position position="105"/>
    </location>
    <ligand>
        <name>carboxy-S-adenosyl-L-methionine</name>
        <dbReference type="ChEBI" id="CHEBI:134278"/>
    </ligand>
</feature>
<keyword evidence="5" id="KW-1185">Reference proteome</keyword>
<name>A0ABW3KM89_9GAMM</name>
<feature type="binding site" evidence="3">
    <location>
        <position position="91"/>
    </location>
    <ligand>
        <name>carboxy-S-adenosyl-L-methionine</name>
        <dbReference type="ChEBI" id="CHEBI:134278"/>
    </ligand>
</feature>
<dbReference type="PANTHER" id="PTHR43464">
    <property type="entry name" value="METHYLTRANSFERASE"/>
    <property type="match status" value="1"/>
</dbReference>
<feature type="binding site" evidence="3">
    <location>
        <position position="200"/>
    </location>
    <ligand>
        <name>carboxy-S-adenosyl-L-methionine</name>
        <dbReference type="ChEBI" id="CHEBI:134278"/>
    </ligand>
</feature>